<gene>
    <name evidence="2" type="ORF">B0T24DRAFT_669293</name>
</gene>
<name>A0AAE0JZF9_9PEZI</name>
<dbReference type="AlphaFoldDB" id="A0AAE0JZF9"/>
<dbReference type="PANTHER" id="PTHR13464:SF0">
    <property type="entry name" value="SAP30-BINDING PROTEIN"/>
    <property type="match status" value="1"/>
</dbReference>
<feature type="compositionally biased region" description="Basic and acidic residues" evidence="1">
    <location>
        <begin position="257"/>
        <end position="273"/>
    </location>
</feature>
<accession>A0AAE0JZF9</accession>
<sequence length="312" mass="32390">MGLVQYDSSDEDDKSQGGLDESEAQAQSPKPPSPKMNPQTAQVYTVTQAPPRPAPTLATGPSRPAETQPPSGPELGPVMGPALGPARPPPDAATASAGALADDDVDMSFLDDISDPSAAGAGPGAAQEPPRSPYSARRALIRDLTLPAVANMVIPPSPPGSPSSSGESSSAAALTARFDEFLRLKRTRGKHFNEQLATSSAMRNPALMDKLLEFAGVPTTAESASESATAQYATTLPPALWDPAAFPAWAYRSPLRKAQERGTKDRERPRGEPLDFVAAGAPSWRGTPGGGPAAEGVSFPAATGKRKTRFDV</sequence>
<reference evidence="2" key="1">
    <citation type="journal article" date="2023" name="Mol. Phylogenet. Evol.">
        <title>Genome-scale phylogeny and comparative genomics of the fungal order Sordariales.</title>
        <authorList>
            <person name="Hensen N."/>
            <person name="Bonometti L."/>
            <person name="Westerberg I."/>
            <person name="Brannstrom I.O."/>
            <person name="Guillou S."/>
            <person name="Cros-Aarteil S."/>
            <person name="Calhoun S."/>
            <person name="Haridas S."/>
            <person name="Kuo A."/>
            <person name="Mondo S."/>
            <person name="Pangilinan J."/>
            <person name="Riley R."/>
            <person name="LaButti K."/>
            <person name="Andreopoulos B."/>
            <person name="Lipzen A."/>
            <person name="Chen C."/>
            <person name="Yan M."/>
            <person name="Daum C."/>
            <person name="Ng V."/>
            <person name="Clum A."/>
            <person name="Steindorff A."/>
            <person name="Ohm R.A."/>
            <person name="Martin F."/>
            <person name="Silar P."/>
            <person name="Natvig D.O."/>
            <person name="Lalanne C."/>
            <person name="Gautier V."/>
            <person name="Ament-Velasquez S.L."/>
            <person name="Kruys A."/>
            <person name="Hutchinson M.I."/>
            <person name="Powell A.J."/>
            <person name="Barry K."/>
            <person name="Miller A.N."/>
            <person name="Grigoriev I.V."/>
            <person name="Debuchy R."/>
            <person name="Gladieux P."/>
            <person name="Hiltunen Thoren M."/>
            <person name="Johannesson H."/>
        </authorList>
    </citation>
    <scope>NUCLEOTIDE SEQUENCE</scope>
    <source>
        <strain evidence="2">CBS 958.72</strain>
    </source>
</reference>
<proteinExistence type="predicted"/>
<evidence type="ECO:0000313" key="3">
    <source>
        <dbReference type="Proteomes" id="UP001287356"/>
    </source>
</evidence>
<dbReference type="Proteomes" id="UP001287356">
    <property type="component" value="Unassembled WGS sequence"/>
</dbReference>
<comment type="caution">
    <text evidence="2">The sequence shown here is derived from an EMBL/GenBank/DDBJ whole genome shotgun (WGS) entry which is preliminary data.</text>
</comment>
<dbReference type="GO" id="GO:0006355">
    <property type="term" value="P:regulation of DNA-templated transcription"/>
    <property type="evidence" value="ECO:0007669"/>
    <property type="project" value="InterPro"/>
</dbReference>
<evidence type="ECO:0000313" key="2">
    <source>
        <dbReference type="EMBL" id="KAK3366857.1"/>
    </source>
</evidence>
<reference evidence="2" key="2">
    <citation type="submission" date="2023-06" db="EMBL/GenBank/DDBJ databases">
        <authorList>
            <consortium name="Lawrence Berkeley National Laboratory"/>
            <person name="Haridas S."/>
            <person name="Hensen N."/>
            <person name="Bonometti L."/>
            <person name="Westerberg I."/>
            <person name="Brannstrom I.O."/>
            <person name="Guillou S."/>
            <person name="Cros-Aarteil S."/>
            <person name="Calhoun S."/>
            <person name="Kuo A."/>
            <person name="Mondo S."/>
            <person name="Pangilinan J."/>
            <person name="Riley R."/>
            <person name="Labutti K."/>
            <person name="Andreopoulos B."/>
            <person name="Lipzen A."/>
            <person name="Chen C."/>
            <person name="Yanf M."/>
            <person name="Daum C."/>
            <person name="Ng V."/>
            <person name="Clum A."/>
            <person name="Steindorff A."/>
            <person name="Ohm R."/>
            <person name="Martin F."/>
            <person name="Silar P."/>
            <person name="Natvig D."/>
            <person name="Lalanne C."/>
            <person name="Gautier V."/>
            <person name="Ament-Velasquez S.L."/>
            <person name="Kruys A."/>
            <person name="Hutchinson M.I."/>
            <person name="Powell A.J."/>
            <person name="Barry K."/>
            <person name="Miller A.N."/>
            <person name="Grigoriev I.V."/>
            <person name="Debuchy R."/>
            <person name="Gladieux P."/>
            <person name="Thoren M.H."/>
            <person name="Johannesson H."/>
        </authorList>
    </citation>
    <scope>NUCLEOTIDE SEQUENCE</scope>
    <source>
        <strain evidence="2">CBS 958.72</strain>
    </source>
</reference>
<organism evidence="2 3">
    <name type="scientific">Lasiosphaeria ovina</name>
    <dbReference type="NCBI Taxonomy" id="92902"/>
    <lineage>
        <taxon>Eukaryota</taxon>
        <taxon>Fungi</taxon>
        <taxon>Dikarya</taxon>
        <taxon>Ascomycota</taxon>
        <taxon>Pezizomycotina</taxon>
        <taxon>Sordariomycetes</taxon>
        <taxon>Sordariomycetidae</taxon>
        <taxon>Sordariales</taxon>
        <taxon>Lasiosphaeriaceae</taxon>
        <taxon>Lasiosphaeria</taxon>
    </lineage>
</organism>
<protein>
    <submittedName>
        <fullName evidence="2">HCNGP-like protein-domain-containing protein</fullName>
    </submittedName>
</protein>
<evidence type="ECO:0000256" key="1">
    <source>
        <dbReference type="SAM" id="MobiDB-lite"/>
    </source>
</evidence>
<dbReference type="InterPro" id="IPR012479">
    <property type="entry name" value="SAP30BP"/>
</dbReference>
<dbReference type="GO" id="GO:0005634">
    <property type="term" value="C:nucleus"/>
    <property type="evidence" value="ECO:0007669"/>
    <property type="project" value="TreeGrafter"/>
</dbReference>
<feature type="region of interest" description="Disordered" evidence="1">
    <location>
        <begin position="1"/>
        <end position="171"/>
    </location>
</feature>
<feature type="region of interest" description="Disordered" evidence="1">
    <location>
        <begin position="255"/>
        <end position="312"/>
    </location>
</feature>
<feature type="compositionally biased region" description="Polar residues" evidence="1">
    <location>
        <begin position="36"/>
        <end position="48"/>
    </location>
</feature>
<dbReference type="PANTHER" id="PTHR13464">
    <property type="entry name" value="TRANSCRIPTIONAL REGULATOR PROTEIN HCNGP"/>
    <property type="match status" value="1"/>
</dbReference>
<keyword evidence="3" id="KW-1185">Reference proteome</keyword>
<dbReference type="EMBL" id="JAULSN010000007">
    <property type="protein sequence ID" value="KAK3366857.1"/>
    <property type="molecule type" value="Genomic_DNA"/>
</dbReference>
<dbReference type="Pfam" id="PF07818">
    <property type="entry name" value="HCNGP"/>
    <property type="match status" value="1"/>
</dbReference>